<gene>
    <name evidence="2" type="ORF">DFH08DRAFT_821893</name>
</gene>
<proteinExistence type="predicted"/>
<feature type="compositionally biased region" description="Low complexity" evidence="1">
    <location>
        <begin position="612"/>
        <end position="622"/>
    </location>
</feature>
<feature type="region of interest" description="Disordered" evidence="1">
    <location>
        <begin position="1"/>
        <end position="87"/>
    </location>
</feature>
<accession>A0AAD6Z939</accession>
<feature type="compositionally biased region" description="Basic residues" evidence="1">
    <location>
        <begin position="1"/>
        <end position="15"/>
    </location>
</feature>
<evidence type="ECO:0000313" key="3">
    <source>
        <dbReference type="Proteomes" id="UP001218218"/>
    </source>
</evidence>
<dbReference type="Proteomes" id="UP001218218">
    <property type="component" value="Unassembled WGS sequence"/>
</dbReference>
<evidence type="ECO:0000256" key="1">
    <source>
        <dbReference type="SAM" id="MobiDB-lite"/>
    </source>
</evidence>
<feature type="region of interest" description="Disordered" evidence="1">
    <location>
        <begin position="554"/>
        <end position="633"/>
    </location>
</feature>
<reference evidence="2" key="1">
    <citation type="submission" date="2023-03" db="EMBL/GenBank/DDBJ databases">
        <title>Massive genome expansion in bonnet fungi (Mycena s.s.) driven by repeated elements and novel gene families across ecological guilds.</title>
        <authorList>
            <consortium name="Lawrence Berkeley National Laboratory"/>
            <person name="Harder C.B."/>
            <person name="Miyauchi S."/>
            <person name="Viragh M."/>
            <person name="Kuo A."/>
            <person name="Thoen E."/>
            <person name="Andreopoulos B."/>
            <person name="Lu D."/>
            <person name="Skrede I."/>
            <person name="Drula E."/>
            <person name="Henrissat B."/>
            <person name="Morin E."/>
            <person name="Kohler A."/>
            <person name="Barry K."/>
            <person name="LaButti K."/>
            <person name="Morin E."/>
            <person name="Salamov A."/>
            <person name="Lipzen A."/>
            <person name="Mereny Z."/>
            <person name="Hegedus B."/>
            <person name="Baldrian P."/>
            <person name="Stursova M."/>
            <person name="Weitz H."/>
            <person name="Taylor A."/>
            <person name="Grigoriev I.V."/>
            <person name="Nagy L.G."/>
            <person name="Martin F."/>
            <person name="Kauserud H."/>
        </authorList>
    </citation>
    <scope>NUCLEOTIDE SEQUENCE</scope>
    <source>
        <strain evidence="2">CBHHK002</strain>
    </source>
</reference>
<keyword evidence="3" id="KW-1185">Reference proteome</keyword>
<evidence type="ECO:0000313" key="2">
    <source>
        <dbReference type="EMBL" id="KAJ7312727.1"/>
    </source>
</evidence>
<feature type="compositionally biased region" description="Low complexity" evidence="1">
    <location>
        <begin position="339"/>
        <end position="349"/>
    </location>
</feature>
<organism evidence="2 3">
    <name type="scientific">Mycena albidolilacea</name>
    <dbReference type="NCBI Taxonomy" id="1033008"/>
    <lineage>
        <taxon>Eukaryota</taxon>
        <taxon>Fungi</taxon>
        <taxon>Dikarya</taxon>
        <taxon>Basidiomycota</taxon>
        <taxon>Agaricomycotina</taxon>
        <taxon>Agaricomycetes</taxon>
        <taxon>Agaricomycetidae</taxon>
        <taxon>Agaricales</taxon>
        <taxon>Marasmiineae</taxon>
        <taxon>Mycenaceae</taxon>
        <taxon>Mycena</taxon>
    </lineage>
</organism>
<dbReference type="AlphaFoldDB" id="A0AAD6Z939"/>
<feature type="region of interest" description="Disordered" evidence="1">
    <location>
        <begin position="178"/>
        <end position="205"/>
    </location>
</feature>
<feature type="region of interest" description="Disordered" evidence="1">
    <location>
        <begin position="339"/>
        <end position="360"/>
    </location>
</feature>
<feature type="compositionally biased region" description="Basic residues" evidence="1">
    <location>
        <begin position="34"/>
        <end position="54"/>
    </location>
</feature>
<feature type="compositionally biased region" description="Polar residues" evidence="1">
    <location>
        <begin position="561"/>
        <end position="573"/>
    </location>
</feature>
<sequence>MRSHEKPRRRQKGRSHGSPENPVKRPKSFEAPKKRLMKWKKRSEKRPKPKKGRKALVSSQKRTCQVADEGEEESEEGSTGDGGGDTGCTRNKTVIVLVCAPSEFQAARRWAGTQRVTHAIGVRQWEPMRASHEGTATASYGLCSRRGASWKSNEFFFNEGCPRQKKYECMDDIGGKGVTATEQGRGEGEEGKKREERIPGQNEDWIGRSPIHAQSSLWIVESECALASKGWEGTKVGRICTKESSSCRKELIFWECVLHTNYISMFHLNPCKTHRDMSESVSGIEIRPKRLMYGIVNCWGQRPRSNFHLTFLRHIRGLIVMSKKTPSDLRKRLSTFSLSLSPSTSPGPLIAESNEPPDPGPHWVLMLDEIMVEKRMRWENKANMILGTCREHSEKAGLLIGNSPDAVAENSPATSTPELSALHPRTKRKAAEVECICGKEVRNDQHESDAVNPLVPYRLRTAEEWRRNGVCSLYPFRNTGTERVFTGHPYSTHSVEEGSESPYGRVPSRMNYRIVTSSSRSNALRAHRKRAFTNIKVLIVSAFKLARRKLIVSRPPEKTRSTATAKPKSSQLDCTHHKAPLAPPSHEDLQSAHGQIRAAAPYRNANGRRFGGHSSSFHSSNGTGRVMERPLRL</sequence>
<name>A0AAD6Z939_9AGAR</name>
<feature type="compositionally biased region" description="Acidic residues" evidence="1">
    <location>
        <begin position="68"/>
        <end position="78"/>
    </location>
</feature>
<dbReference type="EMBL" id="JARIHO010000070">
    <property type="protein sequence ID" value="KAJ7312727.1"/>
    <property type="molecule type" value="Genomic_DNA"/>
</dbReference>
<protein>
    <submittedName>
        <fullName evidence="2">Uncharacterized protein</fullName>
    </submittedName>
</protein>
<comment type="caution">
    <text evidence="2">The sequence shown here is derived from an EMBL/GenBank/DDBJ whole genome shotgun (WGS) entry which is preliminary data.</text>
</comment>
<feature type="compositionally biased region" description="Basic and acidic residues" evidence="1">
    <location>
        <begin position="184"/>
        <end position="198"/>
    </location>
</feature>